<evidence type="ECO:0000313" key="2">
    <source>
        <dbReference type="EMBL" id="QOV90694.1"/>
    </source>
</evidence>
<reference evidence="2 3" key="1">
    <citation type="submission" date="2020-10" db="EMBL/GenBank/DDBJ databases">
        <title>Wide distribution of Phycisphaera-like planctomycetes from WD2101 soil group in peatlands and genome analysis of the first cultivated representative.</title>
        <authorList>
            <person name="Dedysh S.N."/>
            <person name="Beletsky A.V."/>
            <person name="Ivanova A."/>
            <person name="Kulichevskaya I.S."/>
            <person name="Suzina N.E."/>
            <person name="Philippov D.A."/>
            <person name="Rakitin A.L."/>
            <person name="Mardanov A.V."/>
            <person name="Ravin N.V."/>
        </authorList>
    </citation>
    <scope>NUCLEOTIDE SEQUENCE [LARGE SCALE GENOMIC DNA]</scope>
    <source>
        <strain evidence="2 3">M1803</strain>
    </source>
</reference>
<dbReference type="EMBL" id="CP063458">
    <property type="protein sequence ID" value="QOV90694.1"/>
    <property type="molecule type" value="Genomic_DNA"/>
</dbReference>
<gene>
    <name evidence="2" type="ORF">IPV69_04870</name>
</gene>
<feature type="region of interest" description="Disordered" evidence="1">
    <location>
        <begin position="24"/>
        <end position="47"/>
    </location>
</feature>
<sequence length="156" mass="16467">MLKLAASFVFTLSAAVAITGCKDDHGHSQDGKPTSGTQATPAAKENHPNQVVIGELATNGLKIKAMQDEPVKPGGEGAFDLQITGYPAGGKPKAVRFWVGSESGEGSAKAKAEEETPDNWHTHAEVPKPIPAGSKFWAEIEPATEDKFKVSFELAK</sequence>
<accession>A0A7M2WZA3</accession>
<feature type="compositionally biased region" description="Polar residues" evidence="1">
    <location>
        <begin position="31"/>
        <end position="40"/>
    </location>
</feature>
<evidence type="ECO:0000256" key="1">
    <source>
        <dbReference type="SAM" id="MobiDB-lite"/>
    </source>
</evidence>
<dbReference type="Proteomes" id="UP000593765">
    <property type="component" value="Chromosome"/>
</dbReference>
<dbReference type="PROSITE" id="PS51257">
    <property type="entry name" value="PROKAR_LIPOPROTEIN"/>
    <property type="match status" value="1"/>
</dbReference>
<feature type="compositionally biased region" description="Basic and acidic residues" evidence="1">
    <location>
        <begin position="108"/>
        <end position="126"/>
    </location>
</feature>
<feature type="region of interest" description="Disordered" evidence="1">
    <location>
        <begin position="102"/>
        <end position="130"/>
    </location>
</feature>
<evidence type="ECO:0000313" key="3">
    <source>
        <dbReference type="Proteomes" id="UP000593765"/>
    </source>
</evidence>
<proteinExistence type="predicted"/>
<name>A0A7M2WZA3_9BACT</name>
<keyword evidence="3" id="KW-1185">Reference proteome</keyword>
<dbReference type="AlphaFoldDB" id="A0A7M2WZA3"/>
<organism evidence="2 3">
    <name type="scientific">Humisphaera borealis</name>
    <dbReference type="NCBI Taxonomy" id="2807512"/>
    <lineage>
        <taxon>Bacteria</taxon>
        <taxon>Pseudomonadati</taxon>
        <taxon>Planctomycetota</taxon>
        <taxon>Phycisphaerae</taxon>
        <taxon>Tepidisphaerales</taxon>
        <taxon>Tepidisphaeraceae</taxon>
        <taxon>Humisphaera</taxon>
    </lineage>
</organism>
<dbReference type="RefSeq" id="WP_206293794.1">
    <property type="nucleotide sequence ID" value="NZ_CP063458.1"/>
</dbReference>
<dbReference type="KEGG" id="hbs:IPV69_04870"/>
<protein>
    <submittedName>
        <fullName evidence="2">Uncharacterized protein</fullName>
    </submittedName>
</protein>